<accession>A0A0C9UB14</accession>
<evidence type="ECO:0000256" key="1">
    <source>
        <dbReference type="SAM" id="MobiDB-lite"/>
    </source>
</evidence>
<reference evidence="2 3" key="1">
    <citation type="submission" date="2014-06" db="EMBL/GenBank/DDBJ databases">
        <title>Evolutionary Origins and Diversification of the Mycorrhizal Mutualists.</title>
        <authorList>
            <consortium name="DOE Joint Genome Institute"/>
            <consortium name="Mycorrhizal Genomics Consortium"/>
            <person name="Kohler A."/>
            <person name="Kuo A."/>
            <person name="Nagy L.G."/>
            <person name="Floudas D."/>
            <person name="Copeland A."/>
            <person name="Barry K.W."/>
            <person name="Cichocki N."/>
            <person name="Veneault-Fourrey C."/>
            <person name="LaButti K."/>
            <person name="Lindquist E.A."/>
            <person name="Lipzen A."/>
            <person name="Lundell T."/>
            <person name="Morin E."/>
            <person name="Murat C."/>
            <person name="Riley R."/>
            <person name="Ohm R."/>
            <person name="Sun H."/>
            <person name="Tunlid A."/>
            <person name="Henrissat B."/>
            <person name="Grigoriev I.V."/>
            <person name="Hibbett D.S."/>
            <person name="Martin F."/>
        </authorList>
    </citation>
    <scope>NUCLEOTIDE SEQUENCE [LARGE SCALE GENOMIC DNA]</scope>
    <source>
        <strain evidence="2 3">SS14</strain>
    </source>
</reference>
<evidence type="ECO:0000313" key="2">
    <source>
        <dbReference type="EMBL" id="KIJ22320.1"/>
    </source>
</evidence>
<dbReference type="AlphaFoldDB" id="A0A0C9UB14"/>
<feature type="compositionally biased region" description="Polar residues" evidence="1">
    <location>
        <begin position="93"/>
        <end position="104"/>
    </location>
</feature>
<evidence type="ECO:0000313" key="3">
    <source>
        <dbReference type="Proteomes" id="UP000054279"/>
    </source>
</evidence>
<dbReference type="EMBL" id="KN838418">
    <property type="protein sequence ID" value="KIJ22320.1"/>
    <property type="molecule type" value="Genomic_DNA"/>
</dbReference>
<protein>
    <submittedName>
        <fullName evidence="2">Uncharacterized protein</fullName>
    </submittedName>
</protein>
<proteinExistence type="predicted"/>
<dbReference type="HOGENOM" id="CLU_2251758_0_0_1"/>
<organism evidence="2 3">
    <name type="scientific">Sphaerobolus stellatus (strain SS14)</name>
    <dbReference type="NCBI Taxonomy" id="990650"/>
    <lineage>
        <taxon>Eukaryota</taxon>
        <taxon>Fungi</taxon>
        <taxon>Dikarya</taxon>
        <taxon>Basidiomycota</taxon>
        <taxon>Agaricomycotina</taxon>
        <taxon>Agaricomycetes</taxon>
        <taxon>Phallomycetidae</taxon>
        <taxon>Geastrales</taxon>
        <taxon>Sphaerobolaceae</taxon>
        <taxon>Sphaerobolus</taxon>
    </lineage>
</organism>
<name>A0A0C9UB14_SPHS4</name>
<sequence>MANLSSDIEKQLSKLKLLLEHLPMREDLTEITDDMIPEGANFVFEQDVDLKSLSLFDVLSEKELVTIQPPTKGTVAEKPTQPQPPKMIDWACSGSSTSNLNAQP</sequence>
<dbReference type="Proteomes" id="UP000054279">
    <property type="component" value="Unassembled WGS sequence"/>
</dbReference>
<keyword evidence="3" id="KW-1185">Reference proteome</keyword>
<gene>
    <name evidence="2" type="ORF">M422DRAFT_277306</name>
</gene>
<feature type="region of interest" description="Disordered" evidence="1">
    <location>
        <begin position="70"/>
        <end position="104"/>
    </location>
</feature>